<sequence>SVQTESLDSQTHASSSSSSSSSIQLNQAQKEVVSMSKLSNLKFDALKVSGENYMSWVIDAGLYLKSQGLYYTIYDNQANEQDRSTTMVIIRHHLHEDLKAQYLTVTEPEDLWRELKDRYDHQQNVTLPIARYEWLNLRFQDHKSVSDYNSDLFRITTMMKLCGEEVSEKEMLEKTFTTFHASNIILQQQYRERRFSKYSELISCLLVAEKNNELLIKNHESHPTGSKAFPEVNANTVGYHGRGRNRGRGYERGYGRNTNRGRGNGRNPGRNPGRGHGRSSRRGRSYSGPSEYKRKGIQNMPNAKEGVCYRCGCYNHWSNECSTPKHLVELYQASIKEKGEISETHLIENPYPMDITHLNVTDFFENPKDKLTASIGDGNVHTN</sequence>
<evidence type="ECO:0000256" key="1">
    <source>
        <dbReference type="SAM" id="MobiDB-lite"/>
    </source>
</evidence>
<dbReference type="Pfam" id="PF14223">
    <property type="entry name" value="Retrotran_gag_2"/>
    <property type="match status" value="1"/>
</dbReference>
<feature type="compositionally biased region" description="Polar residues" evidence="1">
    <location>
        <begin position="1"/>
        <end position="13"/>
    </location>
</feature>
<feature type="compositionally biased region" description="Basic residues" evidence="1">
    <location>
        <begin position="273"/>
        <end position="284"/>
    </location>
</feature>
<reference evidence="2" key="1">
    <citation type="journal article" date="2022" name="Plant J.">
        <title>Strategies of tolerance reflected in two North American maple genomes.</title>
        <authorList>
            <person name="McEvoy S.L."/>
            <person name="Sezen U.U."/>
            <person name="Trouern-Trend A."/>
            <person name="McMahon S.M."/>
            <person name="Schaberg P.G."/>
            <person name="Yang J."/>
            <person name="Wegrzyn J.L."/>
            <person name="Swenson N.G."/>
        </authorList>
    </citation>
    <scope>NUCLEOTIDE SEQUENCE</scope>
    <source>
        <strain evidence="2">91603</strain>
    </source>
</reference>
<feature type="non-terminal residue" evidence="2">
    <location>
        <position position="1"/>
    </location>
</feature>
<dbReference type="PANTHER" id="PTHR33325">
    <property type="entry name" value="ZINC FINGER, CCHC-TYPE-RELATED"/>
    <property type="match status" value="1"/>
</dbReference>
<dbReference type="PANTHER" id="PTHR33325:SF11">
    <property type="entry name" value="COLD SHOCK DOMAIN-CONTAINING PROTEIN 4-LIKE"/>
    <property type="match status" value="1"/>
</dbReference>
<feature type="region of interest" description="Disordered" evidence="1">
    <location>
        <begin position="1"/>
        <end position="23"/>
    </location>
</feature>
<evidence type="ECO:0008006" key="4">
    <source>
        <dbReference type="Google" id="ProtNLM"/>
    </source>
</evidence>
<gene>
    <name evidence="2" type="ORF">LWI28_018412</name>
</gene>
<name>A0AAD5P3H4_ACENE</name>
<reference evidence="2" key="2">
    <citation type="submission" date="2023-02" db="EMBL/GenBank/DDBJ databases">
        <authorList>
            <person name="Swenson N.G."/>
            <person name="Wegrzyn J.L."/>
            <person name="Mcevoy S.L."/>
        </authorList>
    </citation>
    <scope>NUCLEOTIDE SEQUENCE</scope>
    <source>
        <strain evidence="2">91603</strain>
        <tissue evidence="2">Leaf</tissue>
    </source>
</reference>
<accession>A0AAD5P3H4</accession>
<organism evidence="2 3">
    <name type="scientific">Acer negundo</name>
    <name type="common">Box elder</name>
    <dbReference type="NCBI Taxonomy" id="4023"/>
    <lineage>
        <taxon>Eukaryota</taxon>
        <taxon>Viridiplantae</taxon>
        <taxon>Streptophyta</taxon>
        <taxon>Embryophyta</taxon>
        <taxon>Tracheophyta</taxon>
        <taxon>Spermatophyta</taxon>
        <taxon>Magnoliopsida</taxon>
        <taxon>eudicotyledons</taxon>
        <taxon>Gunneridae</taxon>
        <taxon>Pentapetalae</taxon>
        <taxon>rosids</taxon>
        <taxon>malvids</taxon>
        <taxon>Sapindales</taxon>
        <taxon>Sapindaceae</taxon>
        <taxon>Hippocastanoideae</taxon>
        <taxon>Acereae</taxon>
        <taxon>Acer</taxon>
    </lineage>
</organism>
<keyword evidence="3" id="KW-1185">Reference proteome</keyword>
<dbReference type="AlphaFoldDB" id="A0AAD5P3H4"/>
<comment type="caution">
    <text evidence="2">The sequence shown here is derived from an EMBL/GenBank/DDBJ whole genome shotgun (WGS) entry which is preliminary data.</text>
</comment>
<feature type="region of interest" description="Disordered" evidence="1">
    <location>
        <begin position="221"/>
        <end position="298"/>
    </location>
</feature>
<evidence type="ECO:0000313" key="3">
    <source>
        <dbReference type="Proteomes" id="UP001064489"/>
    </source>
</evidence>
<evidence type="ECO:0000313" key="2">
    <source>
        <dbReference type="EMBL" id="KAI9195821.1"/>
    </source>
</evidence>
<feature type="compositionally biased region" description="Low complexity" evidence="1">
    <location>
        <begin position="255"/>
        <end position="271"/>
    </location>
</feature>
<dbReference type="EMBL" id="JAJSOW010000003">
    <property type="protein sequence ID" value="KAI9195821.1"/>
    <property type="molecule type" value="Genomic_DNA"/>
</dbReference>
<protein>
    <recommendedName>
        <fullName evidence="4">CCHC-type domain-containing protein</fullName>
    </recommendedName>
</protein>
<dbReference type="Proteomes" id="UP001064489">
    <property type="component" value="Chromosome 1"/>
</dbReference>
<proteinExistence type="predicted"/>